<accession>A0ABQ8X4V4</accession>
<name>A0ABQ8X4V4_9EUKA</name>
<protein>
    <submittedName>
        <fullName evidence="1">Uncharacterized protein</fullName>
    </submittedName>
</protein>
<dbReference type="EMBL" id="JAOAOG010000333">
    <property type="protein sequence ID" value="KAJ6227698.1"/>
    <property type="molecule type" value="Genomic_DNA"/>
</dbReference>
<gene>
    <name evidence="1" type="ORF">M0813_09601</name>
</gene>
<keyword evidence="2" id="KW-1185">Reference proteome</keyword>
<reference evidence="1" key="1">
    <citation type="submission" date="2022-08" db="EMBL/GenBank/DDBJ databases">
        <title>Novel sulfate-reducing endosymbionts in the free-living metamonad Anaeramoeba.</title>
        <authorList>
            <person name="Jerlstrom-Hultqvist J."/>
            <person name="Cepicka I."/>
            <person name="Gallot-Lavallee L."/>
            <person name="Salas-Leiva D."/>
            <person name="Curtis B.A."/>
            <person name="Zahonova K."/>
            <person name="Pipaliya S."/>
            <person name="Dacks J."/>
            <person name="Roger A.J."/>
        </authorList>
    </citation>
    <scope>NUCLEOTIDE SEQUENCE</scope>
    <source>
        <strain evidence="1">Schooner1</strain>
    </source>
</reference>
<proteinExistence type="predicted"/>
<sequence length="69" mass="8358">MNQKLLEYFCNDESSQDKTNEIGKQIKISIIADNFYDFNDDSDFELLKKIKFIQNRWFIPHLPRFLNIN</sequence>
<dbReference type="Proteomes" id="UP001150062">
    <property type="component" value="Unassembled WGS sequence"/>
</dbReference>
<evidence type="ECO:0000313" key="2">
    <source>
        <dbReference type="Proteomes" id="UP001150062"/>
    </source>
</evidence>
<evidence type="ECO:0000313" key="1">
    <source>
        <dbReference type="EMBL" id="KAJ6227698.1"/>
    </source>
</evidence>
<organism evidence="1 2">
    <name type="scientific">Anaeramoeba flamelloides</name>
    <dbReference type="NCBI Taxonomy" id="1746091"/>
    <lineage>
        <taxon>Eukaryota</taxon>
        <taxon>Metamonada</taxon>
        <taxon>Anaeramoebidae</taxon>
        <taxon>Anaeramoeba</taxon>
    </lineage>
</organism>
<comment type="caution">
    <text evidence="1">The sequence shown here is derived from an EMBL/GenBank/DDBJ whole genome shotgun (WGS) entry which is preliminary data.</text>
</comment>